<organism evidence="14 15">
    <name type="scientific">Flavobacterium buctense</name>
    <dbReference type="NCBI Taxonomy" id="1648146"/>
    <lineage>
        <taxon>Bacteria</taxon>
        <taxon>Pseudomonadati</taxon>
        <taxon>Bacteroidota</taxon>
        <taxon>Flavobacteriia</taxon>
        <taxon>Flavobacteriales</taxon>
        <taxon>Flavobacteriaceae</taxon>
        <taxon>Flavobacterium</taxon>
    </lineage>
</organism>
<keyword evidence="8" id="KW-0378">Hydrolase</keyword>
<evidence type="ECO:0000256" key="8">
    <source>
        <dbReference type="ARBA" id="ARBA00022801"/>
    </source>
</evidence>
<evidence type="ECO:0000256" key="1">
    <source>
        <dbReference type="ARBA" id="ARBA00001936"/>
    </source>
</evidence>
<comment type="cofactor">
    <cofactor evidence="1">
        <name>Mn(2+)</name>
        <dbReference type="ChEBI" id="CHEBI:29035"/>
    </cofactor>
</comment>
<evidence type="ECO:0000256" key="12">
    <source>
        <dbReference type="ARBA" id="ARBA00023180"/>
    </source>
</evidence>
<protein>
    <submittedName>
        <fullName evidence="14">TraB/GumN family protein</fullName>
    </submittedName>
</protein>
<keyword evidence="11" id="KW-0472">Membrane</keyword>
<evidence type="ECO:0000256" key="13">
    <source>
        <dbReference type="SAM" id="SignalP"/>
    </source>
</evidence>
<evidence type="ECO:0000256" key="4">
    <source>
        <dbReference type="ARBA" id="ARBA00022670"/>
    </source>
</evidence>
<keyword evidence="5" id="KW-0812">Transmembrane</keyword>
<dbReference type="InterPro" id="IPR040230">
    <property type="entry name" value="TIKI1/2-like"/>
</dbReference>
<evidence type="ECO:0000256" key="2">
    <source>
        <dbReference type="ARBA" id="ARBA00001941"/>
    </source>
</evidence>
<proteinExistence type="predicted"/>
<dbReference type="PANTHER" id="PTHR31120:SF6">
    <property type="entry name" value="METALLOPROTEASE TIKI HOMOLOG"/>
    <property type="match status" value="1"/>
</dbReference>
<feature type="signal peptide" evidence="13">
    <location>
        <begin position="1"/>
        <end position="18"/>
    </location>
</feature>
<evidence type="ECO:0000256" key="6">
    <source>
        <dbReference type="ARBA" id="ARBA00022723"/>
    </source>
</evidence>
<dbReference type="Pfam" id="PF01963">
    <property type="entry name" value="TraB_PrgY_gumN"/>
    <property type="match status" value="1"/>
</dbReference>
<keyword evidence="12" id="KW-0325">Glycoprotein</keyword>
<dbReference type="Proteomes" id="UP001491349">
    <property type="component" value="Unassembled WGS sequence"/>
</dbReference>
<comment type="caution">
    <text evidence="14">The sequence shown here is derived from an EMBL/GenBank/DDBJ whole genome shotgun (WGS) entry which is preliminary data.</text>
</comment>
<evidence type="ECO:0000313" key="14">
    <source>
        <dbReference type="EMBL" id="MEK8179705.1"/>
    </source>
</evidence>
<feature type="chain" id="PRO_5045413260" evidence="13">
    <location>
        <begin position="19"/>
        <end position="284"/>
    </location>
</feature>
<evidence type="ECO:0000256" key="3">
    <source>
        <dbReference type="ARBA" id="ARBA00004479"/>
    </source>
</evidence>
<keyword evidence="9" id="KW-1133">Transmembrane helix</keyword>
<evidence type="ECO:0000256" key="7">
    <source>
        <dbReference type="ARBA" id="ARBA00022729"/>
    </source>
</evidence>
<dbReference type="CDD" id="cd14789">
    <property type="entry name" value="Tiki"/>
    <property type="match status" value="1"/>
</dbReference>
<evidence type="ECO:0000256" key="5">
    <source>
        <dbReference type="ARBA" id="ARBA00022692"/>
    </source>
</evidence>
<dbReference type="RefSeq" id="WP_187660185.1">
    <property type="nucleotide sequence ID" value="NZ_JACTAB010000003.1"/>
</dbReference>
<reference evidence="14 15" key="1">
    <citation type="submission" date="2024-04" db="EMBL/GenBank/DDBJ databases">
        <title>draft genome sequnece of Flavobacterium buctense JCM 30750.</title>
        <authorList>
            <person name="Kim D.-U."/>
        </authorList>
    </citation>
    <scope>NUCLEOTIDE SEQUENCE [LARGE SCALE GENOMIC DNA]</scope>
    <source>
        <strain evidence="14 15">JCM 30750</strain>
    </source>
</reference>
<dbReference type="PANTHER" id="PTHR31120">
    <property type="entry name" value="METALLOPROTEASE TIKI"/>
    <property type="match status" value="1"/>
</dbReference>
<evidence type="ECO:0000256" key="9">
    <source>
        <dbReference type="ARBA" id="ARBA00022989"/>
    </source>
</evidence>
<keyword evidence="6" id="KW-0479">Metal-binding</keyword>
<keyword evidence="10" id="KW-0482">Metalloprotease</keyword>
<keyword evidence="15" id="KW-1185">Reference proteome</keyword>
<keyword evidence="4" id="KW-0645">Protease</keyword>
<comment type="subcellular location">
    <subcellularLocation>
        <location evidence="3">Membrane</location>
        <topology evidence="3">Single-pass type I membrane protein</topology>
    </subcellularLocation>
</comment>
<dbReference type="EMBL" id="JBBPCB010000002">
    <property type="protein sequence ID" value="MEK8179705.1"/>
    <property type="molecule type" value="Genomic_DNA"/>
</dbReference>
<gene>
    <name evidence="14" type="ORF">WMW71_05075</name>
</gene>
<evidence type="ECO:0000256" key="10">
    <source>
        <dbReference type="ARBA" id="ARBA00023049"/>
    </source>
</evidence>
<comment type="cofactor">
    <cofactor evidence="2">
        <name>Co(2+)</name>
        <dbReference type="ChEBI" id="CHEBI:48828"/>
    </cofactor>
</comment>
<evidence type="ECO:0000313" key="15">
    <source>
        <dbReference type="Proteomes" id="UP001491349"/>
    </source>
</evidence>
<evidence type="ECO:0000256" key="11">
    <source>
        <dbReference type="ARBA" id="ARBA00023136"/>
    </source>
</evidence>
<name>A0ABU9E109_9FLAO</name>
<dbReference type="InterPro" id="IPR002816">
    <property type="entry name" value="TraB/PrgY/GumN_fam"/>
</dbReference>
<accession>A0ABU9E109</accession>
<sequence length="284" mass="31781">MKKATILLLALLTGMANAQTNENSLLWKISGNGLTKPSYLFGTIHITCDASLSDKVKKAMDTTEQLCLELDMDDPNMQNEMISKMMMKDGVTMKSLASTEDFKIVDEFLKAQLGYPAEVLNSFKPFMISAMLYPKMLACEMQSVEAELMKISQAQNEEVIGLESIAEQMEVFDKISYQDQMDELVKTAKSNLKRDTEEMTEMLALYKSENIEAMFDFTAKSENVMTSKYSDVMLSNRNNNWISRIDKIAKSKSTFFGVGAAHLGGEQGVIVLLRKAGFKVEAVN</sequence>
<keyword evidence="7 13" id="KW-0732">Signal</keyword>